<gene>
    <name evidence="5" type="ORF">C0Q70_11721</name>
</gene>
<keyword evidence="6" id="KW-1185">Reference proteome</keyword>
<feature type="domain" description="SHSP" evidence="4">
    <location>
        <begin position="48"/>
        <end position="157"/>
    </location>
</feature>
<name>A0A2T7P6S2_POMCA</name>
<evidence type="ECO:0000313" key="5">
    <source>
        <dbReference type="EMBL" id="PVD29124.1"/>
    </source>
</evidence>
<dbReference type="PRINTS" id="PR00299">
    <property type="entry name" value="ACRYSTALLIN"/>
</dbReference>
<dbReference type="GO" id="GO:0051082">
    <property type="term" value="F:unfolded protein binding"/>
    <property type="evidence" value="ECO:0007669"/>
    <property type="project" value="TreeGrafter"/>
</dbReference>
<evidence type="ECO:0000256" key="3">
    <source>
        <dbReference type="RuleBase" id="RU003616"/>
    </source>
</evidence>
<sequence>MSIWSRQKPSDPWENVCFSRRLDPFWGDVLGAGDFFNPQRIWRGAAVAPRTQRQGGMSELVNNESEFRVAIDVQQFKPEEINIKTKDNSVIINACHEERPDEHGYVKREFTRQYRLPDDIDPNTVTSSLNGDGVLTIKAPRKALPETRERIIPITRETTPQVQQ</sequence>
<dbReference type="Proteomes" id="UP000245119">
    <property type="component" value="Linkage Group LG6"/>
</dbReference>
<evidence type="ECO:0000256" key="1">
    <source>
        <dbReference type="ARBA" id="ARBA00023016"/>
    </source>
</evidence>
<dbReference type="EMBL" id="PZQS01000006">
    <property type="protein sequence ID" value="PVD29124.1"/>
    <property type="molecule type" value="Genomic_DNA"/>
</dbReference>
<evidence type="ECO:0000259" key="4">
    <source>
        <dbReference type="PROSITE" id="PS01031"/>
    </source>
</evidence>
<dbReference type="InterPro" id="IPR008978">
    <property type="entry name" value="HSP20-like_chaperone"/>
</dbReference>
<dbReference type="InterPro" id="IPR002068">
    <property type="entry name" value="A-crystallin/Hsp20_dom"/>
</dbReference>
<dbReference type="PANTHER" id="PTHR45640:SF13">
    <property type="entry name" value="HEAT SHOCK PROTEIN 22-RELATED"/>
    <property type="match status" value="1"/>
</dbReference>
<evidence type="ECO:0000256" key="2">
    <source>
        <dbReference type="PROSITE-ProRule" id="PRU00285"/>
    </source>
</evidence>
<dbReference type="Gene3D" id="2.60.40.790">
    <property type="match status" value="1"/>
</dbReference>
<evidence type="ECO:0000313" key="6">
    <source>
        <dbReference type="Proteomes" id="UP000245119"/>
    </source>
</evidence>
<comment type="caution">
    <text evidence="5">The sequence shown here is derived from an EMBL/GenBank/DDBJ whole genome shotgun (WGS) entry which is preliminary data.</text>
</comment>
<dbReference type="PROSITE" id="PS01031">
    <property type="entry name" value="SHSP"/>
    <property type="match status" value="1"/>
</dbReference>
<dbReference type="CDD" id="cd06526">
    <property type="entry name" value="metazoan_ACD"/>
    <property type="match status" value="1"/>
</dbReference>
<dbReference type="Pfam" id="PF00011">
    <property type="entry name" value="HSP20"/>
    <property type="match status" value="1"/>
</dbReference>
<dbReference type="SUPFAM" id="SSF49764">
    <property type="entry name" value="HSP20-like chaperones"/>
    <property type="match status" value="1"/>
</dbReference>
<dbReference type="GO" id="GO:0042026">
    <property type="term" value="P:protein refolding"/>
    <property type="evidence" value="ECO:0007669"/>
    <property type="project" value="TreeGrafter"/>
</dbReference>
<keyword evidence="1" id="KW-0346">Stress response</keyword>
<dbReference type="AlphaFoldDB" id="A0A2T7P6S2"/>
<dbReference type="GO" id="GO:0009408">
    <property type="term" value="P:response to heat"/>
    <property type="evidence" value="ECO:0007669"/>
    <property type="project" value="TreeGrafter"/>
</dbReference>
<dbReference type="OMA" id="DPPYYHQ"/>
<comment type="similarity">
    <text evidence="2 3">Belongs to the small heat shock protein (HSP20) family.</text>
</comment>
<protein>
    <recommendedName>
        <fullName evidence="4">SHSP domain-containing protein</fullName>
    </recommendedName>
</protein>
<dbReference type="STRING" id="400727.A0A2T7P6S2"/>
<dbReference type="InterPro" id="IPR001436">
    <property type="entry name" value="Alpha-crystallin/sHSP_animal"/>
</dbReference>
<dbReference type="OrthoDB" id="1431247at2759"/>
<dbReference type="GO" id="GO:0005737">
    <property type="term" value="C:cytoplasm"/>
    <property type="evidence" value="ECO:0007669"/>
    <property type="project" value="TreeGrafter"/>
</dbReference>
<reference evidence="5 6" key="1">
    <citation type="submission" date="2018-04" db="EMBL/GenBank/DDBJ databases">
        <title>The genome of golden apple snail Pomacea canaliculata provides insight into stress tolerance and invasive adaptation.</title>
        <authorList>
            <person name="Liu C."/>
            <person name="Liu B."/>
            <person name="Ren Y."/>
            <person name="Zhang Y."/>
            <person name="Wang H."/>
            <person name="Li S."/>
            <person name="Jiang F."/>
            <person name="Yin L."/>
            <person name="Zhang G."/>
            <person name="Qian W."/>
            <person name="Fan W."/>
        </authorList>
    </citation>
    <scope>NUCLEOTIDE SEQUENCE [LARGE SCALE GENOMIC DNA]</scope>
    <source>
        <strain evidence="5">SZHN2017</strain>
        <tissue evidence="5">Muscle</tissue>
    </source>
</reference>
<dbReference type="PANTHER" id="PTHR45640">
    <property type="entry name" value="HEAT SHOCK PROTEIN HSP-12.2-RELATED"/>
    <property type="match status" value="1"/>
</dbReference>
<proteinExistence type="inferred from homology"/>
<accession>A0A2T7P6S2</accession>
<dbReference type="GO" id="GO:0005634">
    <property type="term" value="C:nucleus"/>
    <property type="evidence" value="ECO:0007669"/>
    <property type="project" value="TreeGrafter"/>
</dbReference>
<organism evidence="5 6">
    <name type="scientific">Pomacea canaliculata</name>
    <name type="common">Golden apple snail</name>
    <dbReference type="NCBI Taxonomy" id="400727"/>
    <lineage>
        <taxon>Eukaryota</taxon>
        <taxon>Metazoa</taxon>
        <taxon>Spiralia</taxon>
        <taxon>Lophotrochozoa</taxon>
        <taxon>Mollusca</taxon>
        <taxon>Gastropoda</taxon>
        <taxon>Caenogastropoda</taxon>
        <taxon>Architaenioglossa</taxon>
        <taxon>Ampullarioidea</taxon>
        <taxon>Ampullariidae</taxon>
        <taxon>Pomacea</taxon>
    </lineage>
</organism>